<dbReference type="Pfam" id="PF00756">
    <property type="entry name" value="Esterase"/>
    <property type="match status" value="1"/>
</dbReference>
<reference evidence="1 2" key="1">
    <citation type="submission" date="2018-09" db="EMBL/GenBank/DDBJ databases">
        <title>Cohnella cavernae sp. nov., isolated from a karst cave.</title>
        <authorList>
            <person name="Zhu H."/>
        </authorList>
    </citation>
    <scope>NUCLEOTIDE SEQUENCE [LARGE SCALE GENOMIC DNA]</scope>
    <source>
        <strain evidence="1 2">K2E09-144</strain>
    </source>
</reference>
<comment type="caution">
    <text evidence="1">The sequence shown here is derived from an EMBL/GenBank/DDBJ whole genome shotgun (WGS) entry which is preliminary data.</text>
</comment>
<name>A0A398CRB6_9BACL</name>
<gene>
    <name evidence="1" type="ORF">D3H35_16770</name>
</gene>
<keyword evidence="1" id="KW-0378">Hydrolase</keyword>
<evidence type="ECO:0000313" key="2">
    <source>
        <dbReference type="Proteomes" id="UP000266340"/>
    </source>
</evidence>
<dbReference type="InterPro" id="IPR000801">
    <property type="entry name" value="Esterase-like"/>
</dbReference>
<dbReference type="InterPro" id="IPR050583">
    <property type="entry name" value="Mycobacterial_A85_antigen"/>
</dbReference>
<accession>A0A398CRB6</accession>
<dbReference type="PANTHER" id="PTHR48098:SF6">
    <property type="entry name" value="FERRI-BACILLIBACTIN ESTERASE BESA"/>
    <property type="match status" value="1"/>
</dbReference>
<dbReference type="InterPro" id="IPR029058">
    <property type="entry name" value="AB_hydrolase_fold"/>
</dbReference>
<evidence type="ECO:0000313" key="1">
    <source>
        <dbReference type="EMBL" id="RIE02367.1"/>
    </source>
</evidence>
<protein>
    <submittedName>
        <fullName evidence="1">Alpha/beta hydrolase</fullName>
    </submittedName>
</protein>
<dbReference type="AlphaFoldDB" id="A0A398CRB6"/>
<proteinExistence type="predicted"/>
<keyword evidence="2" id="KW-1185">Reference proteome</keyword>
<sequence>MALILKFSEAIGLTTSTIEVISSFHSTCLDNERDLYVYLPPSYDSSTETRYPVLYMHDGQHVFAGDQFGESWEVHKTIDRLIGEDKLREVIVVAAASITHARLLEYFHDNPGIRSVFGDGSIGERYERFFVEEVKPYVDSRYRTLPDRENTAIMGSSAGGVASYHIGFRRPDVFGMVGILSPFFVLARTEGTEFVETPLYLKFDTHPPIRVWLDMGGAEGLMTVAHARDVAEELIDNGFVPGADLAFLLDSEAGHSQKDWADRLHSPLLYFFGRIGAPRSLEVHGRTKVGLIGPATRLYPNARYDSGFETSLLRAEYKALDPAIATVDPDGTIRPKSIGTAEIEVEFEGLRKRVTLEVVPEMSEMVEVDVTVEVAAETRDEDRVYVGFEIPRIKKGLYKGTFRLPRDLIFAVNVSKGFRSNEKGNVIRRFSTSEDLDLRYKVEEWEHP</sequence>
<dbReference type="Gene3D" id="3.40.50.1820">
    <property type="entry name" value="alpha/beta hydrolase"/>
    <property type="match status" value="1"/>
</dbReference>
<organism evidence="1 2">
    <name type="scientific">Cohnella faecalis</name>
    <dbReference type="NCBI Taxonomy" id="2315694"/>
    <lineage>
        <taxon>Bacteria</taxon>
        <taxon>Bacillati</taxon>
        <taxon>Bacillota</taxon>
        <taxon>Bacilli</taxon>
        <taxon>Bacillales</taxon>
        <taxon>Paenibacillaceae</taxon>
        <taxon>Cohnella</taxon>
    </lineage>
</organism>
<dbReference type="GO" id="GO:0016787">
    <property type="term" value="F:hydrolase activity"/>
    <property type="evidence" value="ECO:0007669"/>
    <property type="project" value="UniProtKB-KW"/>
</dbReference>
<dbReference type="PANTHER" id="PTHR48098">
    <property type="entry name" value="ENTEROCHELIN ESTERASE-RELATED"/>
    <property type="match status" value="1"/>
</dbReference>
<dbReference type="SUPFAM" id="SSF53474">
    <property type="entry name" value="alpha/beta-Hydrolases"/>
    <property type="match status" value="1"/>
</dbReference>
<dbReference type="Proteomes" id="UP000266340">
    <property type="component" value="Unassembled WGS sequence"/>
</dbReference>
<dbReference type="EMBL" id="QXJM01000039">
    <property type="protein sequence ID" value="RIE02367.1"/>
    <property type="molecule type" value="Genomic_DNA"/>
</dbReference>